<dbReference type="PANTHER" id="PTHR36100">
    <property type="entry name" value="BUD SITE SELECTION PROTEIN 4"/>
    <property type="match status" value="1"/>
</dbReference>
<feature type="region of interest" description="Disordered" evidence="3">
    <location>
        <begin position="234"/>
        <end position="289"/>
    </location>
</feature>
<evidence type="ECO:0000313" key="6">
    <source>
        <dbReference type="Proteomes" id="UP000189911"/>
    </source>
</evidence>
<feature type="compositionally biased region" description="Polar residues" evidence="3">
    <location>
        <begin position="488"/>
        <end position="509"/>
    </location>
</feature>
<dbReference type="CDD" id="cd13278">
    <property type="entry name" value="PH_Bud4"/>
    <property type="match status" value="1"/>
</dbReference>
<dbReference type="OrthoDB" id="2123378at2759"/>
<feature type="region of interest" description="Disordered" evidence="3">
    <location>
        <begin position="740"/>
        <end position="784"/>
    </location>
</feature>
<evidence type="ECO:0000259" key="4">
    <source>
        <dbReference type="PROSITE" id="PS50003"/>
    </source>
</evidence>
<dbReference type="GO" id="GO:0097271">
    <property type="term" value="P:protein localization to bud neck"/>
    <property type="evidence" value="ECO:0007669"/>
    <property type="project" value="TreeGrafter"/>
</dbReference>
<gene>
    <name evidence="5" type="ORF">LANO_0G06898G</name>
</gene>
<dbReference type="InterPro" id="IPR011993">
    <property type="entry name" value="PH-like_dom_sf"/>
</dbReference>
<keyword evidence="6" id="KW-1185">Reference proteome</keyword>
<dbReference type="SMART" id="SM00233">
    <property type="entry name" value="PH"/>
    <property type="match status" value="1"/>
</dbReference>
<dbReference type="SUPFAM" id="SSF50729">
    <property type="entry name" value="PH domain-like"/>
    <property type="match status" value="1"/>
</dbReference>
<dbReference type="Proteomes" id="UP000189911">
    <property type="component" value="Chromosome G"/>
</dbReference>
<evidence type="ECO:0000313" key="5">
    <source>
        <dbReference type="EMBL" id="SCV03893.1"/>
    </source>
</evidence>
<keyword evidence="2" id="KW-0131">Cell cycle</keyword>
<name>A0A1G4KHM8_9SACH</name>
<dbReference type="InterPro" id="IPR052007">
    <property type="entry name" value="Bud4"/>
</dbReference>
<evidence type="ECO:0000256" key="1">
    <source>
        <dbReference type="ARBA" id="ARBA00022618"/>
    </source>
</evidence>
<protein>
    <submittedName>
        <fullName evidence="5">LANO_0G06898g1_1</fullName>
    </submittedName>
</protein>
<organism evidence="5 6">
    <name type="scientific">Lachancea nothofagi CBS 11611</name>
    <dbReference type="NCBI Taxonomy" id="1266666"/>
    <lineage>
        <taxon>Eukaryota</taxon>
        <taxon>Fungi</taxon>
        <taxon>Dikarya</taxon>
        <taxon>Ascomycota</taxon>
        <taxon>Saccharomycotina</taxon>
        <taxon>Saccharomycetes</taxon>
        <taxon>Saccharomycetales</taxon>
        <taxon>Saccharomycetaceae</taxon>
        <taxon>Lachancea</taxon>
    </lineage>
</organism>
<reference evidence="6" key="1">
    <citation type="submission" date="2016-03" db="EMBL/GenBank/DDBJ databases">
        <authorList>
            <person name="Devillers Hugo."/>
        </authorList>
    </citation>
    <scope>NUCLEOTIDE SEQUENCE [LARGE SCALE GENOMIC DNA]</scope>
</reference>
<dbReference type="GO" id="GO:0000142">
    <property type="term" value="C:cellular bud neck contractile ring"/>
    <property type="evidence" value="ECO:0007669"/>
    <property type="project" value="TreeGrafter"/>
</dbReference>
<dbReference type="InterPro" id="IPR001849">
    <property type="entry name" value="PH_domain"/>
</dbReference>
<dbReference type="GO" id="GO:0007120">
    <property type="term" value="P:axial cellular bud site selection"/>
    <property type="evidence" value="ECO:0007669"/>
    <property type="project" value="TreeGrafter"/>
</dbReference>
<dbReference type="PROSITE" id="PS50003">
    <property type="entry name" value="PH_DOMAIN"/>
    <property type="match status" value="1"/>
</dbReference>
<dbReference type="GO" id="GO:0005525">
    <property type="term" value="F:GTP binding"/>
    <property type="evidence" value="ECO:0007669"/>
    <property type="project" value="TreeGrafter"/>
</dbReference>
<feature type="compositionally biased region" description="Polar residues" evidence="3">
    <location>
        <begin position="269"/>
        <end position="289"/>
    </location>
</feature>
<dbReference type="PANTHER" id="PTHR36100:SF1">
    <property type="entry name" value="BUD SITE SELECTION PROTEIN 4"/>
    <property type="match status" value="1"/>
</dbReference>
<feature type="compositionally biased region" description="Low complexity" evidence="3">
    <location>
        <begin position="621"/>
        <end position="637"/>
    </location>
</feature>
<dbReference type="EMBL" id="LT598453">
    <property type="protein sequence ID" value="SCV03893.1"/>
    <property type="molecule type" value="Genomic_DNA"/>
</dbReference>
<feature type="domain" description="PH" evidence="4">
    <location>
        <begin position="1237"/>
        <end position="1348"/>
    </location>
</feature>
<feature type="region of interest" description="Disordered" evidence="3">
    <location>
        <begin position="620"/>
        <end position="649"/>
    </location>
</feature>
<evidence type="ECO:0000256" key="2">
    <source>
        <dbReference type="ARBA" id="ARBA00023306"/>
    </source>
</evidence>
<feature type="region of interest" description="Disordered" evidence="3">
    <location>
        <begin position="477"/>
        <end position="531"/>
    </location>
</feature>
<evidence type="ECO:0000256" key="3">
    <source>
        <dbReference type="SAM" id="MobiDB-lite"/>
    </source>
</evidence>
<accession>A0A1G4KHM8</accession>
<proteinExistence type="predicted"/>
<keyword evidence="1" id="KW-0132">Cell division</keyword>
<sequence>MSCHLGSKDDVRVSEELATVDSLLSEIEKEIPLVAKRQIPLHEIGDETMDIIVTHNTRSNSSLGKEVLGAEPEKPLVEGRNRKSVMFSNSCELHEYPDAESSTMDDTLTSPVAWSLSGAPKLEGPQNKTLDFMFALDQDDRDLSGSSDSSFQLTKAELLEKSITNLPERLGHVLDGHTGSPNIPKLKEMVNDIDQLAFAPSETHTETQPLKITFESTPPLIGNGAEQETLEFDLQSQESEEEIPPRVRHSPSKIPTTSTIRINRLGNDESLNAPQPSRVSSGSSMDESVTDLETTMKQDKFNLLRTSVPLRASDPFDAHEYQVSNKSLILHDTGMNDSRVFSMATTADEFQSAKESTGCSSSAYGPEDLESIEDLQISAGLVREDETLRNIDQIIKNNETCPDEFSTALHSKNKPLLHQEDTSYKKHNVVKSTSSSTVRVSSLQELGSCASDSNLNQTNIEEAGFYASRQVNDMKDRSEESAFIAKDQGNTTVAQNENSEAGSAVNSELNDNDAEDKLSDSNMSYDTSESKELQLEQCYGAEVRTERNISMTERKISITETMNGKELLSDTRVVSDNFSKIFDDDAIFGDVNDTSQDSVDIINSLKPNYLSIWRCQEETSKPSPSFSSNSQFSQRSNGTSDSSQPGQLKFKLKPRIVSRSKIYYPHHKRSENSSLRSEVFIPRTSSSSILDPLYSQETRKVLPHVSGKVLDEPQVPSIARIALDYHEKEGSKDTVLEKHSGLSAESEAESPGETSPKTSELADVEKPADVTITSERAIESDEDESKLKYDSFELPDISGGNFDMSEDFGDILNAVNYDNWSLKDSDFRKDRDPTIYHIWDENNYQNGIDFSLDDDTVSETKKRLNDEVLTKLLSEDPKLQVEDNDNSALTGLGILKNADSDVAICRAESIKGFEVIRSASSETVEHNRELFEPHQTPPPVKKTHIESPFKTVRARNANVTLKQDPKHVCGNLESATDAYDGEVESMSRSAAVTDQSSVQSSEALKSSQMSDLEDHGKFYIMVKSVKNLQLNDIPRHKAEIAMEFDNGINVVQTPWKQLNRESIDMSQEYELIMKDKCPELSAQIIVTLKCKYSRPASELVEVTEHLPIKKKFPFGKTKYTLNRKFVNKKVEIDNWDYKFAQDGSFARCDLSLNADILKQTTYRRKKFDFSLYNEWERISENSGSGRDLHSLPRKAAYKIGELEVEMSFLPRTSNFEKFPKTLKLAQEIVDKFAEQQEIKFEGFMWQEGGDIDGLLQKRYFVLKGTQLIAHHEITHKPQALINLLKVVGVMGEGQLTEETVQKVRNFTDIVLFSECFKLIFENGEIINLDAESSDLKAKWTEIITRVVELNKFHQPWVKHVLNNRLLSV</sequence>
<dbReference type="Gene3D" id="2.30.29.30">
    <property type="entry name" value="Pleckstrin-homology domain (PH domain)/Phosphotyrosine-binding domain (PTB)"/>
    <property type="match status" value="1"/>
</dbReference>
<feature type="region of interest" description="Disordered" evidence="3">
    <location>
        <begin position="987"/>
        <end position="1008"/>
    </location>
</feature>